<reference evidence="2" key="1">
    <citation type="submission" date="2016-03" db="EMBL/GenBank/DDBJ databases">
        <title>Flavobacterium columnare strain B185, complete genome.</title>
        <authorList>
            <person name="Sundberg L.-R."/>
            <person name="Papponen P."/>
            <person name="Laanto E."/>
        </authorList>
    </citation>
    <scope>NUCLEOTIDE SEQUENCE [LARGE SCALE GENOMIC DNA]</scope>
    <source>
        <strain evidence="2">B185</strain>
    </source>
</reference>
<proteinExistence type="predicted"/>
<dbReference type="Gene3D" id="1.20.5.320">
    <property type="entry name" value="6-Phosphogluconate Dehydrogenase, domain 3"/>
    <property type="match status" value="1"/>
</dbReference>
<evidence type="ECO:0000313" key="2">
    <source>
        <dbReference type="Proteomes" id="UP000304840"/>
    </source>
</evidence>
<evidence type="ECO:0000313" key="1">
    <source>
        <dbReference type="EMBL" id="AMO19403.1"/>
    </source>
</evidence>
<sequence length="228" mass="25099">MEEIEIEQIEIKEDSSAKIKAVAGLPTKNVVFAREFNSLVKTIKELLKRPTGISDAPQDGVQYVRSNGNWQAASTSEEKKINFQSVIDAGRTVISNYTSDNSYFSFKNNISASRQSDFSVGYNGLIFGVPFNRVNEAFFKQNATALQFGRGNNLLTIGVDTPNIPQGSYLNVGFPAASGIVAVVNTTAPASPTANGRIGEIRVTDTHVYYCIATNTWRRMAFEETWHN</sequence>
<dbReference type="Proteomes" id="UP000304840">
    <property type="component" value="Chromosome"/>
</dbReference>
<reference evidence="1 2" key="2">
    <citation type="submission" date="2019-05" db="EMBL/GenBank/DDBJ databases">
        <authorList>
            <person name="Ravantti J.J."/>
        </authorList>
    </citation>
    <scope>NUCLEOTIDE SEQUENCE [LARGE SCALE GENOMIC DNA]</scope>
    <source>
        <strain evidence="1 2">B185</strain>
    </source>
</reference>
<protein>
    <submittedName>
        <fullName evidence="1">Uncharacterized protein</fullName>
    </submittedName>
</protein>
<name>A0AAI8CG02_9FLAO</name>
<organism evidence="1 2">
    <name type="scientific">Flavobacterium columnare</name>
    <dbReference type="NCBI Taxonomy" id="996"/>
    <lineage>
        <taxon>Bacteria</taxon>
        <taxon>Pseudomonadati</taxon>
        <taxon>Bacteroidota</taxon>
        <taxon>Flavobacteriia</taxon>
        <taxon>Flavobacteriales</taxon>
        <taxon>Flavobacteriaceae</taxon>
        <taxon>Flavobacterium</taxon>
    </lineage>
</organism>
<gene>
    <name evidence="1" type="ORF">UN65_02720</name>
</gene>
<accession>A0AAI8CG02</accession>
<dbReference type="EMBL" id="CP010992">
    <property type="protein sequence ID" value="AMO19403.1"/>
    <property type="molecule type" value="Genomic_DNA"/>
</dbReference>
<dbReference type="AlphaFoldDB" id="A0AAI8CG02"/>
<dbReference type="RefSeq" id="WP_138424906.1">
    <property type="nucleotide sequence ID" value="NZ_CP010992.1"/>
</dbReference>
<dbReference type="SUPFAM" id="SSF58046">
    <property type="entry name" value="Fibritin"/>
    <property type="match status" value="1"/>
</dbReference>